<evidence type="ECO:0000256" key="1">
    <source>
        <dbReference type="SAM" id="SignalP"/>
    </source>
</evidence>
<dbReference type="AlphaFoldDB" id="A0A286J0Q0"/>
<accession>A0A286J0Q0</accession>
<name>A0A286J0Q0_DELAC</name>
<dbReference type="RefSeq" id="WP_012205216.1">
    <property type="nucleotide sequence ID" value="NZ_CAGKLB010000030.1"/>
</dbReference>
<dbReference type="EMBL" id="JAWWMZ010000010">
    <property type="protein sequence ID" value="MDX4956296.1"/>
    <property type="molecule type" value="Genomic_DNA"/>
</dbReference>
<keyword evidence="1" id="KW-0732">Signal</keyword>
<proteinExistence type="predicted"/>
<gene>
    <name evidence="3" type="ORF">I6G66_06590</name>
    <name evidence="2" type="ORF">SGN30_23015</name>
</gene>
<dbReference type="Proteomes" id="UP001287445">
    <property type="component" value="Unassembled WGS sequence"/>
</dbReference>
<feature type="signal peptide" evidence="1">
    <location>
        <begin position="1"/>
        <end position="25"/>
    </location>
</feature>
<sequence length="140" mass="14751">MHTAAHLCSAALLAWLALGANPLHAAAPGEDPVVLNKPVDYLRLPTAKQPTSSGLDTVTDIPINVKAKIARYEAMSMTNAPGISTEANVVTTTTTSSTGMQRTCTQDLASNTNASAFNRYGPQTKDQIVVLKGDLVNVCR</sequence>
<protein>
    <submittedName>
        <fullName evidence="3">Uncharacterized protein</fullName>
    </submittedName>
</protein>
<reference evidence="3 4" key="1">
    <citation type="submission" date="2020-12" db="EMBL/GenBank/DDBJ databases">
        <title>FDA dAtabase for Regulatory Grade micrObial Sequences (FDA-ARGOS): Supporting development and validation of Infectious Disease Dx tests.</title>
        <authorList>
            <person name="Sproer C."/>
            <person name="Gronow S."/>
            <person name="Severitt S."/>
            <person name="Schroder I."/>
            <person name="Tallon L."/>
            <person name="Sadzewicz L."/>
            <person name="Zhao X."/>
            <person name="Boylan J."/>
            <person name="Ott S."/>
            <person name="Bowen H."/>
            <person name="Vavikolanu K."/>
            <person name="Mehta A."/>
            <person name="Aluvathingal J."/>
            <person name="Nadendla S."/>
            <person name="Lowell S."/>
            <person name="Myers T."/>
            <person name="Yan Y."/>
            <person name="Sichtig H."/>
        </authorList>
    </citation>
    <scope>NUCLEOTIDE SEQUENCE [LARGE SCALE GENOMIC DNA]</scope>
    <source>
        <strain evidence="3 4">FDAARGOS_909</strain>
    </source>
</reference>
<dbReference type="GeneID" id="24116062"/>
<evidence type="ECO:0000313" key="4">
    <source>
        <dbReference type="Proteomes" id="UP000594778"/>
    </source>
</evidence>
<feature type="chain" id="PRO_5015076886" evidence="1">
    <location>
        <begin position="26"/>
        <end position="140"/>
    </location>
</feature>
<dbReference type="EMBL" id="CP065668">
    <property type="protein sequence ID" value="QPS09678.1"/>
    <property type="molecule type" value="Genomic_DNA"/>
</dbReference>
<evidence type="ECO:0000313" key="3">
    <source>
        <dbReference type="EMBL" id="QPS09678.1"/>
    </source>
</evidence>
<organism evidence="3 4">
    <name type="scientific">Delftia acidovorans</name>
    <name type="common">Pseudomonas acidovorans</name>
    <name type="synonym">Comamonas acidovorans</name>
    <dbReference type="NCBI Taxonomy" id="80866"/>
    <lineage>
        <taxon>Bacteria</taxon>
        <taxon>Pseudomonadati</taxon>
        <taxon>Pseudomonadota</taxon>
        <taxon>Betaproteobacteria</taxon>
        <taxon>Burkholderiales</taxon>
        <taxon>Comamonadaceae</taxon>
        <taxon>Delftia</taxon>
    </lineage>
</organism>
<dbReference type="Proteomes" id="UP000594778">
    <property type="component" value="Chromosome"/>
</dbReference>
<evidence type="ECO:0000313" key="2">
    <source>
        <dbReference type="EMBL" id="MDX4956296.1"/>
    </source>
</evidence>
<reference evidence="2" key="2">
    <citation type="submission" date="2023-11" db="EMBL/GenBank/DDBJ databases">
        <title>Identification and selenium tolerance of Delftia acidovorans R3-25.</title>
        <authorList>
            <person name="Zhang S."/>
            <person name="Liu Y."/>
            <person name="Guo Y."/>
        </authorList>
    </citation>
    <scope>NUCLEOTIDE SEQUENCE</scope>
    <source>
        <strain evidence="2">R3-25</strain>
    </source>
</reference>